<dbReference type="PANTHER" id="PTHR13420">
    <property type="entry name" value="UPF0235 PROTEIN C15ORF40"/>
    <property type="match status" value="1"/>
</dbReference>
<protein>
    <submittedName>
        <fullName evidence="2">Uncharacterized protein</fullName>
    </submittedName>
</protein>
<dbReference type="Gene3D" id="3.30.1200.10">
    <property type="entry name" value="YggU-like"/>
    <property type="match status" value="1"/>
</dbReference>
<dbReference type="NCBIfam" id="TIGR00251">
    <property type="entry name" value="DUF167 family protein"/>
    <property type="match status" value="1"/>
</dbReference>
<name>A0A0F9R2K1_9ZZZZ</name>
<dbReference type="EMBL" id="LAZR01001094">
    <property type="protein sequence ID" value="KKN50805.1"/>
    <property type="molecule type" value="Genomic_DNA"/>
</dbReference>
<dbReference type="HAMAP" id="MF_00634">
    <property type="entry name" value="UPF0235"/>
    <property type="match status" value="1"/>
</dbReference>
<organism evidence="2">
    <name type="scientific">marine sediment metagenome</name>
    <dbReference type="NCBI Taxonomy" id="412755"/>
    <lineage>
        <taxon>unclassified sequences</taxon>
        <taxon>metagenomes</taxon>
        <taxon>ecological metagenomes</taxon>
    </lineage>
</organism>
<evidence type="ECO:0000256" key="1">
    <source>
        <dbReference type="ARBA" id="ARBA00010364"/>
    </source>
</evidence>
<dbReference type="GO" id="GO:0005737">
    <property type="term" value="C:cytoplasm"/>
    <property type="evidence" value="ECO:0007669"/>
    <property type="project" value="TreeGrafter"/>
</dbReference>
<accession>A0A0F9R2K1</accession>
<reference evidence="2" key="1">
    <citation type="journal article" date="2015" name="Nature">
        <title>Complex archaea that bridge the gap between prokaryotes and eukaryotes.</title>
        <authorList>
            <person name="Spang A."/>
            <person name="Saw J.H."/>
            <person name="Jorgensen S.L."/>
            <person name="Zaremba-Niedzwiedzka K."/>
            <person name="Martijn J."/>
            <person name="Lind A.E."/>
            <person name="van Eijk R."/>
            <person name="Schleper C."/>
            <person name="Guy L."/>
            <person name="Ettema T.J."/>
        </authorList>
    </citation>
    <scope>NUCLEOTIDE SEQUENCE</scope>
</reference>
<dbReference type="PANTHER" id="PTHR13420:SF7">
    <property type="entry name" value="UPF0235 PROTEIN C15ORF40"/>
    <property type="match status" value="1"/>
</dbReference>
<dbReference type="SMART" id="SM01152">
    <property type="entry name" value="DUF167"/>
    <property type="match status" value="1"/>
</dbReference>
<sequence>MTFEERDGGVSFKIIVNTRASESNIYGLQGDMLRVRLNSAPVDDKANKECIELISRVFNIPKSNVQIVQGHKSRRKKVHILGTTVERAQHILDEHIL</sequence>
<comment type="similarity">
    <text evidence="1">Belongs to the UPF0235 family.</text>
</comment>
<dbReference type="InterPro" id="IPR036591">
    <property type="entry name" value="YggU-like_sf"/>
</dbReference>
<evidence type="ECO:0000313" key="2">
    <source>
        <dbReference type="EMBL" id="KKN50805.1"/>
    </source>
</evidence>
<dbReference type="AlphaFoldDB" id="A0A0F9R2K1"/>
<gene>
    <name evidence="2" type="ORF">LCGC14_0628870</name>
</gene>
<dbReference type="SUPFAM" id="SSF69786">
    <property type="entry name" value="YggU-like"/>
    <property type="match status" value="1"/>
</dbReference>
<dbReference type="InterPro" id="IPR003746">
    <property type="entry name" value="DUF167"/>
</dbReference>
<dbReference type="Pfam" id="PF02594">
    <property type="entry name" value="DUF167"/>
    <property type="match status" value="1"/>
</dbReference>
<comment type="caution">
    <text evidence="2">The sequence shown here is derived from an EMBL/GenBank/DDBJ whole genome shotgun (WGS) entry which is preliminary data.</text>
</comment>
<proteinExistence type="inferred from homology"/>